<evidence type="ECO:0000256" key="5">
    <source>
        <dbReference type="ARBA" id="ARBA00022679"/>
    </source>
</evidence>
<dbReference type="InterPro" id="IPR001841">
    <property type="entry name" value="Znf_RING"/>
</dbReference>
<evidence type="ECO:0000256" key="11">
    <source>
        <dbReference type="ARBA" id="ARBA00022989"/>
    </source>
</evidence>
<name>A0A8T2S781_CERRI</name>
<dbReference type="AlphaFoldDB" id="A0A8T2S781"/>
<accession>A0A8T2S781</accession>
<dbReference type="PROSITE" id="PS50089">
    <property type="entry name" value="ZF_RING_2"/>
    <property type="match status" value="1"/>
</dbReference>
<evidence type="ECO:0000256" key="13">
    <source>
        <dbReference type="PROSITE-ProRule" id="PRU00175"/>
    </source>
</evidence>
<dbReference type="GO" id="GO:0016020">
    <property type="term" value="C:membrane"/>
    <property type="evidence" value="ECO:0007669"/>
    <property type="project" value="UniProtKB-SubCell"/>
</dbReference>
<sequence length="372" mass="40519">MYDLLKSPRRLLVKQLQETTASILASSPVSPDDEDQNQQGGNAFDFNTRFSPSMTLILVVLLTAFFFMAFFSIYVKRCSTTSEGDVRRSRRPGEGGDIQPGVLEPPFQGVHPAFLETLPLVLYSSSKKRGTNVDCVVCLNDFEEGEPLCQLPRCKHVFHKDCINMWLFSHRTCPLCRRTVTSDSTRSFRWGTASGSLRLSIGRRGTSDRSSTTVTDPSTPTESLRNTGDLTSLDCTQLNRIPRSHSTGHYLFKQPRSSMVRVPMAEHADFEGETSEEGGAAGSGGCLPLPPPAAFQRSRSYASAVGENVSGQLGRSSWMREAGATLKRALSIKRAGSAGATPTAPTSAATTISTSAISAAVPFQRMSEHPIW</sequence>
<evidence type="ECO:0000256" key="14">
    <source>
        <dbReference type="SAM" id="MobiDB-lite"/>
    </source>
</evidence>
<evidence type="ECO:0000256" key="3">
    <source>
        <dbReference type="ARBA" id="ARBA00004906"/>
    </source>
</evidence>
<dbReference type="GO" id="GO:0061630">
    <property type="term" value="F:ubiquitin protein ligase activity"/>
    <property type="evidence" value="ECO:0007669"/>
    <property type="project" value="UniProtKB-EC"/>
</dbReference>
<evidence type="ECO:0000256" key="9">
    <source>
        <dbReference type="ARBA" id="ARBA00022786"/>
    </source>
</evidence>
<dbReference type="EC" id="2.3.2.27" evidence="4"/>
<evidence type="ECO:0000256" key="2">
    <source>
        <dbReference type="ARBA" id="ARBA00004167"/>
    </source>
</evidence>
<keyword evidence="10" id="KW-0862">Zinc</keyword>
<feature type="region of interest" description="Disordered" evidence="14">
    <location>
        <begin position="201"/>
        <end position="228"/>
    </location>
</feature>
<dbReference type="PANTHER" id="PTHR46913:SF1">
    <property type="entry name" value="RING-H2 FINGER PROTEIN ATL16"/>
    <property type="match status" value="1"/>
</dbReference>
<dbReference type="EMBL" id="CM035426">
    <property type="protein sequence ID" value="KAH7314458.1"/>
    <property type="molecule type" value="Genomic_DNA"/>
</dbReference>
<dbReference type="SMART" id="SM00184">
    <property type="entry name" value="RING"/>
    <property type="match status" value="1"/>
</dbReference>
<comment type="pathway">
    <text evidence="3">Protein modification; protein ubiquitination.</text>
</comment>
<keyword evidence="11 15" id="KW-1133">Transmembrane helix</keyword>
<dbReference type="Proteomes" id="UP000825935">
    <property type="component" value="Chromosome 21"/>
</dbReference>
<evidence type="ECO:0000256" key="15">
    <source>
        <dbReference type="SAM" id="Phobius"/>
    </source>
</evidence>
<evidence type="ECO:0000256" key="4">
    <source>
        <dbReference type="ARBA" id="ARBA00012483"/>
    </source>
</evidence>
<evidence type="ECO:0000313" key="18">
    <source>
        <dbReference type="Proteomes" id="UP000825935"/>
    </source>
</evidence>
<keyword evidence="18" id="KW-1185">Reference proteome</keyword>
<organism evidence="17 18">
    <name type="scientific">Ceratopteris richardii</name>
    <name type="common">Triangle waterfern</name>
    <dbReference type="NCBI Taxonomy" id="49495"/>
    <lineage>
        <taxon>Eukaryota</taxon>
        <taxon>Viridiplantae</taxon>
        <taxon>Streptophyta</taxon>
        <taxon>Embryophyta</taxon>
        <taxon>Tracheophyta</taxon>
        <taxon>Polypodiopsida</taxon>
        <taxon>Polypodiidae</taxon>
        <taxon>Polypodiales</taxon>
        <taxon>Pteridineae</taxon>
        <taxon>Pteridaceae</taxon>
        <taxon>Parkerioideae</taxon>
        <taxon>Ceratopteris</taxon>
    </lineage>
</organism>
<evidence type="ECO:0000256" key="12">
    <source>
        <dbReference type="ARBA" id="ARBA00023136"/>
    </source>
</evidence>
<dbReference type="Gene3D" id="3.30.40.10">
    <property type="entry name" value="Zinc/RING finger domain, C3HC4 (zinc finger)"/>
    <property type="match status" value="1"/>
</dbReference>
<keyword evidence="8 13" id="KW-0863">Zinc-finger</keyword>
<evidence type="ECO:0000256" key="10">
    <source>
        <dbReference type="ARBA" id="ARBA00022833"/>
    </source>
</evidence>
<evidence type="ECO:0000313" key="17">
    <source>
        <dbReference type="EMBL" id="KAH7314458.1"/>
    </source>
</evidence>
<dbReference type="InterPro" id="IPR013083">
    <property type="entry name" value="Znf_RING/FYVE/PHD"/>
</dbReference>
<keyword evidence="7" id="KW-0479">Metal-binding</keyword>
<feature type="transmembrane region" description="Helical" evidence="15">
    <location>
        <begin position="56"/>
        <end position="75"/>
    </location>
</feature>
<keyword evidence="5" id="KW-0808">Transferase</keyword>
<keyword evidence="6 15" id="KW-0812">Transmembrane</keyword>
<dbReference type="SUPFAM" id="SSF57850">
    <property type="entry name" value="RING/U-box"/>
    <property type="match status" value="1"/>
</dbReference>
<comment type="subcellular location">
    <subcellularLocation>
        <location evidence="2">Membrane</location>
        <topology evidence="2">Single-pass membrane protein</topology>
    </subcellularLocation>
</comment>
<proteinExistence type="predicted"/>
<evidence type="ECO:0000256" key="6">
    <source>
        <dbReference type="ARBA" id="ARBA00022692"/>
    </source>
</evidence>
<feature type="domain" description="RING-type" evidence="16">
    <location>
        <begin position="135"/>
        <end position="177"/>
    </location>
</feature>
<evidence type="ECO:0000259" key="16">
    <source>
        <dbReference type="PROSITE" id="PS50089"/>
    </source>
</evidence>
<dbReference type="OMA" id="ICCFAIC"/>
<dbReference type="CDD" id="cd16461">
    <property type="entry name" value="RING-H2_EL5-like"/>
    <property type="match status" value="1"/>
</dbReference>
<evidence type="ECO:0000256" key="1">
    <source>
        <dbReference type="ARBA" id="ARBA00000900"/>
    </source>
</evidence>
<dbReference type="GO" id="GO:0008270">
    <property type="term" value="F:zinc ion binding"/>
    <property type="evidence" value="ECO:0007669"/>
    <property type="project" value="UniProtKB-KW"/>
</dbReference>
<reference evidence="17" key="1">
    <citation type="submission" date="2021-08" db="EMBL/GenBank/DDBJ databases">
        <title>WGS assembly of Ceratopteris richardii.</title>
        <authorList>
            <person name="Marchant D.B."/>
            <person name="Chen G."/>
            <person name="Jenkins J."/>
            <person name="Shu S."/>
            <person name="Leebens-Mack J."/>
            <person name="Grimwood J."/>
            <person name="Schmutz J."/>
            <person name="Soltis P."/>
            <person name="Soltis D."/>
            <person name="Chen Z.-H."/>
        </authorList>
    </citation>
    <scope>NUCLEOTIDE SEQUENCE</scope>
    <source>
        <strain evidence="17">Whitten #5841</strain>
        <tissue evidence="17">Leaf</tissue>
    </source>
</reference>
<dbReference type="InterPro" id="IPR044600">
    <property type="entry name" value="ATL1/ATL16-like"/>
</dbReference>
<dbReference type="SMART" id="SM01197">
    <property type="entry name" value="FANCL_C"/>
    <property type="match status" value="1"/>
</dbReference>
<gene>
    <name evidence="17" type="ORF">KP509_21G003900</name>
</gene>
<dbReference type="OrthoDB" id="8062037at2759"/>
<feature type="compositionally biased region" description="Low complexity" evidence="14">
    <location>
        <begin position="201"/>
        <end position="223"/>
    </location>
</feature>
<dbReference type="Pfam" id="PF13639">
    <property type="entry name" value="zf-RING_2"/>
    <property type="match status" value="1"/>
</dbReference>
<keyword evidence="12 15" id="KW-0472">Membrane</keyword>
<keyword evidence="9" id="KW-0833">Ubl conjugation pathway</keyword>
<evidence type="ECO:0000256" key="7">
    <source>
        <dbReference type="ARBA" id="ARBA00022723"/>
    </source>
</evidence>
<evidence type="ECO:0000256" key="8">
    <source>
        <dbReference type="ARBA" id="ARBA00022771"/>
    </source>
</evidence>
<comment type="catalytic activity">
    <reaction evidence="1">
        <text>S-ubiquitinyl-[E2 ubiquitin-conjugating enzyme]-L-cysteine + [acceptor protein]-L-lysine = [E2 ubiquitin-conjugating enzyme]-L-cysteine + N(6)-ubiquitinyl-[acceptor protein]-L-lysine.</text>
        <dbReference type="EC" id="2.3.2.27"/>
    </reaction>
</comment>
<feature type="region of interest" description="Disordered" evidence="14">
    <location>
        <begin position="268"/>
        <end position="291"/>
    </location>
</feature>
<protein>
    <recommendedName>
        <fullName evidence="4">RING-type E3 ubiquitin transferase</fullName>
        <ecNumber evidence="4">2.3.2.27</ecNumber>
    </recommendedName>
</protein>
<comment type="caution">
    <text evidence="17">The sequence shown here is derived from an EMBL/GenBank/DDBJ whole genome shotgun (WGS) entry which is preliminary data.</text>
</comment>
<dbReference type="GO" id="GO:0016567">
    <property type="term" value="P:protein ubiquitination"/>
    <property type="evidence" value="ECO:0007669"/>
    <property type="project" value="InterPro"/>
</dbReference>
<dbReference type="PANTHER" id="PTHR46913">
    <property type="entry name" value="RING-H2 FINGER PROTEIN ATL16"/>
    <property type="match status" value="1"/>
</dbReference>